<dbReference type="Proteomes" id="UP001143480">
    <property type="component" value="Unassembled WGS sequence"/>
</dbReference>
<dbReference type="Gene3D" id="2.60.120.620">
    <property type="entry name" value="q2cbj1_9rhob like domain"/>
    <property type="match status" value="1"/>
</dbReference>
<evidence type="ECO:0000313" key="1">
    <source>
        <dbReference type="EMBL" id="GLK99173.1"/>
    </source>
</evidence>
<dbReference type="Pfam" id="PF05721">
    <property type="entry name" value="PhyH"/>
    <property type="match status" value="1"/>
</dbReference>
<dbReference type="InterPro" id="IPR008775">
    <property type="entry name" value="Phytyl_CoA_dOase-like"/>
</dbReference>
<gene>
    <name evidence="1" type="ORF">GCM10017581_009140</name>
</gene>
<comment type="caution">
    <text evidence="1">The sequence shown here is derived from an EMBL/GenBank/DDBJ whole genome shotgun (WGS) entry which is preliminary data.</text>
</comment>
<reference evidence="1" key="2">
    <citation type="submission" date="2023-01" db="EMBL/GenBank/DDBJ databases">
        <authorList>
            <person name="Sun Q."/>
            <person name="Evtushenko L."/>
        </authorList>
    </citation>
    <scope>NUCLEOTIDE SEQUENCE</scope>
    <source>
        <strain evidence="1">VKM Ac-1321</strain>
    </source>
</reference>
<dbReference type="GO" id="GO:0005506">
    <property type="term" value="F:iron ion binding"/>
    <property type="evidence" value="ECO:0007669"/>
    <property type="project" value="UniProtKB-ARBA"/>
</dbReference>
<dbReference type="SUPFAM" id="SSF51197">
    <property type="entry name" value="Clavaminate synthase-like"/>
    <property type="match status" value="1"/>
</dbReference>
<dbReference type="AlphaFoldDB" id="A0A9W6NJE9"/>
<dbReference type="PANTHER" id="PTHR20883:SF48">
    <property type="entry name" value="ECTOINE DIOXYGENASE"/>
    <property type="match status" value="1"/>
</dbReference>
<dbReference type="EMBL" id="BSFP01000003">
    <property type="protein sequence ID" value="GLK99173.1"/>
    <property type="molecule type" value="Genomic_DNA"/>
</dbReference>
<name>A0A9W6NJE9_9ACTN</name>
<protein>
    <recommendedName>
        <fullName evidence="3">Phytanoyl-CoA dioxygenase family protein</fullName>
    </recommendedName>
</protein>
<dbReference type="GO" id="GO:0016706">
    <property type="term" value="F:2-oxoglutarate-dependent dioxygenase activity"/>
    <property type="evidence" value="ECO:0007669"/>
    <property type="project" value="UniProtKB-ARBA"/>
</dbReference>
<keyword evidence="2" id="KW-1185">Reference proteome</keyword>
<evidence type="ECO:0000313" key="2">
    <source>
        <dbReference type="Proteomes" id="UP001143480"/>
    </source>
</evidence>
<organism evidence="1 2">
    <name type="scientific">Dactylosporangium matsuzakiense</name>
    <dbReference type="NCBI Taxonomy" id="53360"/>
    <lineage>
        <taxon>Bacteria</taxon>
        <taxon>Bacillati</taxon>
        <taxon>Actinomycetota</taxon>
        <taxon>Actinomycetes</taxon>
        <taxon>Micromonosporales</taxon>
        <taxon>Micromonosporaceae</taxon>
        <taxon>Dactylosporangium</taxon>
    </lineage>
</organism>
<accession>A0A9W6NJE9</accession>
<proteinExistence type="predicted"/>
<dbReference type="PANTHER" id="PTHR20883">
    <property type="entry name" value="PHYTANOYL-COA DIOXYGENASE DOMAIN CONTAINING 1"/>
    <property type="match status" value="1"/>
</dbReference>
<evidence type="ECO:0008006" key="3">
    <source>
        <dbReference type="Google" id="ProtNLM"/>
    </source>
</evidence>
<sequence length="294" mass="33632">MTEDDRVMTSPSIALDDVQLGGQLLERDGYVLIRGVLSPDQVERARDRCDDYLLADADAENEIEANALLRMPEMDFIFDARVLTALTAWMGGSLAYYPNYVARLNRRTDWHVDNGFSPKFVPDASHVYDPAFRHVQCVVYLQDNRPGPGGGLDVRPGSHRWAATGDFPDDDYLARAYPRVVSIDSKAGDLIVFDGRVMHRGTPQDGSAQRRKYGVFWSASRDDRRQIDRYLEYFAARLEFLRTRNLPPEELQRDEQRHRLMWDVRFPASYRPETVEVLHRHAVAVAEMADAVAQ</sequence>
<reference evidence="1" key="1">
    <citation type="journal article" date="2014" name="Int. J. Syst. Evol. Microbiol.">
        <title>Complete genome sequence of Corynebacterium casei LMG S-19264T (=DSM 44701T), isolated from a smear-ripened cheese.</title>
        <authorList>
            <consortium name="US DOE Joint Genome Institute (JGI-PGF)"/>
            <person name="Walter F."/>
            <person name="Albersmeier A."/>
            <person name="Kalinowski J."/>
            <person name="Ruckert C."/>
        </authorList>
    </citation>
    <scope>NUCLEOTIDE SEQUENCE</scope>
    <source>
        <strain evidence="1">VKM Ac-1321</strain>
    </source>
</reference>